<evidence type="ECO:0000256" key="1">
    <source>
        <dbReference type="ARBA" id="ARBA00009693"/>
    </source>
</evidence>
<evidence type="ECO:0000259" key="8">
    <source>
        <dbReference type="Pfam" id="PF13734"/>
    </source>
</evidence>
<evidence type="ECO:0000256" key="7">
    <source>
        <dbReference type="SAM" id="SignalP"/>
    </source>
</evidence>
<sequence>MKRFFFLWFLFFSGIVLAGNVSEDQARQIAVSFWQSAPVTRGGIPSLQMVFHSEDLVTRSSVQSPAYYVFDNTGGPGFVIVAGDDVAMPVLGYSFEHEFSKDNLPANLKAWLEYMRDEVNEARRSGAKAESVVTRAWSQVEAGTPVVELGTAKWNQTDPYNMLCPKVNMQFAYTGCTITALAIVMRYHQWPEKGVGTLPGYQTDTYRVTVPDLPLGHTYDWKNMLLEYPYFGYSQAEATAVATLMRDCGVMLQADFGPVGSSGTGAFTHLIPDKLTNYMGYSKKARSISRNGYSTSEWNTLMQGELDSNRPVIYSGFNDNAGHAFVLDGYTDQNYYRVNWGWGGYCDGYFLLTALDPEGQGSGGSEGGYNMSQDAVIGIQKDDGGACLEELRYGERFYEYEVYGLSVDEPVVSGKPFELYVGNLKNTGSGTFTGELLFAVVDKEGNIVEELYVVSLSDLLSSYYYYPYVGTVTINTPILPGYRIRGYYRSANTPEWTLIKGNEEDGCVWDLLIADEYSIEETTQLTYNKKSRLLRLLVKDGVSVSLRSSGGSDCSDKCQIQGNEITVDTSLLRDGTYSLTLQKGDDRKTLNFSVANAAE</sequence>
<dbReference type="InterPro" id="IPR000200">
    <property type="entry name" value="Peptidase_C10"/>
</dbReference>
<dbReference type="PRINTS" id="PR00797">
    <property type="entry name" value="STREPTOPAIN"/>
</dbReference>
<evidence type="ECO:0000313" key="10">
    <source>
        <dbReference type="Proteomes" id="UP000698924"/>
    </source>
</evidence>
<evidence type="ECO:0000256" key="6">
    <source>
        <dbReference type="PIRSR" id="PIRSR600200-1"/>
    </source>
</evidence>
<dbReference type="Gene3D" id="3.90.70.50">
    <property type="entry name" value="Peptidase C10, streptopain"/>
    <property type="match status" value="1"/>
</dbReference>
<keyword evidence="10" id="KW-1185">Reference proteome</keyword>
<comment type="similarity">
    <text evidence="1">Belongs to the peptidase C10 family.</text>
</comment>
<comment type="caution">
    <text evidence="9">The sequence shown here is derived from an EMBL/GenBank/DDBJ whole genome shotgun (WGS) entry which is preliminary data.</text>
</comment>
<proteinExistence type="inferred from homology"/>
<dbReference type="RefSeq" id="WP_204972290.1">
    <property type="nucleotide sequence ID" value="NZ_JAAZTS010000016.1"/>
</dbReference>
<accession>A0AA41DC70</accession>
<feature type="chain" id="PRO_5041306473" evidence="7">
    <location>
        <begin position="19"/>
        <end position="599"/>
    </location>
</feature>
<dbReference type="GO" id="GO:0008234">
    <property type="term" value="F:cysteine-type peptidase activity"/>
    <property type="evidence" value="ECO:0007669"/>
    <property type="project" value="UniProtKB-KW"/>
</dbReference>
<keyword evidence="3 7" id="KW-0732">Signal</keyword>
<dbReference type="InterPro" id="IPR038765">
    <property type="entry name" value="Papain-like_cys_pep_sf"/>
</dbReference>
<dbReference type="AlphaFoldDB" id="A0AA41DC70"/>
<dbReference type="InterPro" id="IPR025896">
    <property type="entry name" value="Spi_Prtas-inh"/>
</dbReference>
<feature type="domain" description="Spi protease inhibitor" evidence="8">
    <location>
        <begin position="20"/>
        <end position="118"/>
    </location>
</feature>
<dbReference type="EMBL" id="JACJMO010000016">
    <property type="protein sequence ID" value="MBM6858032.1"/>
    <property type="molecule type" value="Genomic_DNA"/>
</dbReference>
<evidence type="ECO:0000256" key="4">
    <source>
        <dbReference type="ARBA" id="ARBA00022801"/>
    </source>
</evidence>
<keyword evidence="2" id="KW-0645">Protease</keyword>
<feature type="active site" description="Nucleophile" evidence="6">
    <location>
        <position position="176"/>
    </location>
</feature>
<keyword evidence="4" id="KW-0378">Hydrolase</keyword>
<evidence type="ECO:0000313" key="9">
    <source>
        <dbReference type="EMBL" id="MBM6858032.1"/>
    </source>
</evidence>
<dbReference type="InterPro" id="IPR044934">
    <property type="entry name" value="Streptopain_sf"/>
</dbReference>
<dbReference type="Pfam" id="PF01640">
    <property type="entry name" value="Peptidase_C10"/>
    <property type="match status" value="1"/>
</dbReference>
<organism evidence="9 10">
    <name type="scientific">Caecibacteroides pullorum</name>
    <dbReference type="NCBI Taxonomy" id="2725562"/>
    <lineage>
        <taxon>Bacteria</taxon>
        <taxon>Pseudomonadati</taxon>
        <taxon>Bacteroidota</taxon>
        <taxon>Bacteroidia</taxon>
        <taxon>Bacteroidales</taxon>
        <taxon>Bacteroidaceae</taxon>
        <taxon>Caecibacteroides</taxon>
    </lineage>
</organism>
<evidence type="ECO:0000256" key="5">
    <source>
        <dbReference type="ARBA" id="ARBA00022807"/>
    </source>
</evidence>
<dbReference type="SUPFAM" id="SSF54001">
    <property type="entry name" value="Cysteine proteinases"/>
    <property type="match status" value="1"/>
</dbReference>
<feature type="active site" description="Proton acceptor" evidence="6">
    <location>
        <position position="323"/>
    </location>
</feature>
<dbReference type="Proteomes" id="UP000698924">
    <property type="component" value="Unassembled WGS sequence"/>
</dbReference>
<dbReference type="GO" id="GO:0006508">
    <property type="term" value="P:proteolysis"/>
    <property type="evidence" value="ECO:0007669"/>
    <property type="project" value="UniProtKB-KW"/>
</dbReference>
<dbReference type="Pfam" id="PF13734">
    <property type="entry name" value="Inhibitor_I69"/>
    <property type="match status" value="1"/>
</dbReference>
<reference evidence="9 10" key="1">
    <citation type="journal article" date="2021" name="Sci. Rep.">
        <title>The distribution of antibiotic resistance genes in chicken gut microbiota commensals.</title>
        <authorList>
            <person name="Juricova H."/>
            <person name="Matiasovicova J."/>
            <person name="Kubasova T."/>
            <person name="Cejkova D."/>
            <person name="Rychlik I."/>
        </authorList>
    </citation>
    <scope>NUCLEOTIDE SEQUENCE [LARGE SCALE GENOMIC DNA]</scope>
    <source>
        <strain evidence="9 10">An421</strain>
    </source>
</reference>
<gene>
    <name evidence="9" type="ORF">H6D15_10550</name>
</gene>
<keyword evidence="5" id="KW-0788">Thiol protease</keyword>
<feature type="signal peptide" evidence="7">
    <location>
        <begin position="1"/>
        <end position="18"/>
    </location>
</feature>
<protein>
    <submittedName>
        <fullName evidence="9">C10 family peptidase</fullName>
    </submittedName>
</protein>
<evidence type="ECO:0000256" key="2">
    <source>
        <dbReference type="ARBA" id="ARBA00022670"/>
    </source>
</evidence>
<evidence type="ECO:0000256" key="3">
    <source>
        <dbReference type="ARBA" id="ARBA00022729"/>
    </source>
</evidence>
<name>A0AA41DC70_9BACT</name>